<dbReference type="PANTHER" id="PTHR10458">
    <property type="entry name" value="PEPTIDE DEFORMYLASE"/>
    <property type="match status" value="1"/>
</dbReference>
<dbReference type="HAMAP" id="MF_00163">
    <property type="entry name" value="Pep_deformylase"/>
    <property type="match status" value="1"/>
</dbReference>
<dbReference type="NCBIfam" id="TIGR00079">
    <property type="entry name" value="pept_deformyl"/>
    <property type="match status" value="1"/>
</dbReference>
<keyword evidence="4 6" id="KW-0648">Protein biosynthesis</keyword>
<comment type="similarity">
    <text evidence="1 6">Belongs to the polypeptide deformylase family.</text>
</comment>
<dbReference type="PIRSF" id="PIRSF004749">
    <property type="entry name" value="Pep_def"/>
    <property type="match status" value="1"/>
</dbReference>
<feature type="binding site" evidence="6">
    <location>
        <position position="120"/>
    </location>
    <ligand>
        <name>Fe cation</name>
        <dbReference type="ChEBI" id="CHEBI:24875"/>
    </ligand>
</feature>
<evidence type="ECO:0000256" key="6">
    <source>
        <dbReference type="HAMAP-Rule" id="MF_00163"/>
    </source>
</evidence>
<dbReference type="GO" id="GO:0046872">
    <property type="term" value="F:metal ion binding"/>
    <property type="evidence" value="ECO:0007669"/>
    <property type="project" value="UniProtKB-KW"/>
</dbReference>
<feature type="active site" evidence="6">
    <location>
        <position position="163"/>
    </location>
</feature>
<sequence length="199" mass="22582">MPLTTKIEPLAKVSITNWLRFDRLVKSLGMSLLKVLQFPDERLRTVAKPIAEFNAALQTQIDDMFETMYEEKGIGLASTQVNYHHQLIVMDLQDDVERPKVFINLEIVAKSGDFCNEEGCLSVPGVYAKVDRAEFVTIKALDRDGNEFSLEADGLFAICLQHELDHLSGKLFVDYLSPLKRQRIKQKLEKAARLEAKQG</sequence>
<dbReference type="InterPro" id="IPR036821">
    <property type="entry name" value="Peptide_deformylase_sf"/>
</dbReference>
<gene>
    <name evidence="6" type="primary">def</name>
    <name evidence="7" type="ordered locus">Shal_0027</name>
</gene>
<dbReference type="EMBL" id="CP000931">
    <property type="protein sequence ID" value="ABZ74603.1"/>
    <property type="molecule type" value="Genomic_DNA"/>
</dbReference>
<dbReference type="KEGG" id="shl:Shal_0027"/>
<keyword evidence="3 6" id="KW-0378">Hydrolase</keyword>
<comment type="cofactor">
    <cofactor evidence="6">
        <name>Fe(2+)</name>
        <dbReference type="ChEBI" id="CHEBI:29033"/>
    </cofactor>
    <text evidence="6">Binds 1 Fe(2+) ion.</text>
</comment>
<dbReference type="STRING" id="458817.Shal_0027"/>
<dbReference type="NCBIfam" id="NF001159">
    <property type="entry name" value="PRK00150.1-3"/>
    <property type="match status" value="1"/>
</dbReference>
<feature type="binding site" evidence="6">
    <location>
        <position position="162"/>
    </location>
    <ligand>
        <name>Fe cation</name>
        <dbReference type="ChEBI" id="CHEBI:24875"/>
    </ligand>
</feature>
<keyword evidence="8" id="KW-1185">Reference proteome</keyword>
<evidence type="ECO:0000256" key="4">
    <source>
        <dbReference type="ARBA" id="ARBA00022917"/>
    </source>
</evidence>
<evidence type="ECO:0000256" key="3">
    <source>
        <dbReference type="ARBA" id="ARBA00022801"/>
    </source>
</evidence>
<dbReference type="PANTHER" id="PTHR10458:SF21">
    <property type="entry name" value="PEPTIDE DEFORMYLASE"/>
    <property type="match status" value="1"/>
</dbReference>
<dbReference type="eggNOG" id="COG0242">
    <property type="taxonomic scope" value="Bacteria"/>
</dbReference>
<dbReference type="CDD" id="cd00487">
    <property type="entry name" value="Pep_deformylase"/>
    <property type="match status" value="1"/>
</dbReference>
<proteinExistence type="inferred from homology"/>
<dbReference type="Gene3D" id="3.90.45.10">
    <property type="entry name" value="Peptide deformylase"/>
    <property type="match status" value="1"/>
</dbReference>
<accession>B0TLD0</accession>
<evidence type="ECO:0000256" key="2">
    <source>
        <dbReference type="ARBA" id="ARBA00022723"/>
    </source>
</evidence>
<dbReference type="EC" id="3.5.1.88" evidence="6"/>
<dbReference type="GO" id="GO:0006412">
    <property type="term" value="P:translation"/>
    <property type="evidence" value="ECO:0007669"/>
    <property type="project" value="UniProtKB-UniRule"/>
</dbReference>
<dbReference type="HOGENOM" id="CLU_061901_2_1_6"/>
<comment type="function">
    <text evidence="6">Removes the formyl group from the N-terminal Met of newly synthesized proteins. Requires at least a dipeptide for an efficient rate of reaction. N-terminal L-methionine is a prerequisite for activity but the enzyme has broad specificity at other positions.</text>
</comment>
<name>B0TLD0_SHEHH</name>
<feature type="binding site" evidence="6">
    <location>
        <position position="166"/>
    </location>
    <ligand>
        <name>Fe cation</name>
        <dbReference type="ChEBI" id="CHEBI:24875"/>
    </ligand>
</feature>
<evidence type="ECO:0000256" key="1">
    <source>
        <dbReference type="ARBA" id="ARBA00010759"/>
    </source>
</evidence>
<dbReference type="Pfam" id="PF01327">
    <property type="entry name" value="Pep_deformylase"/>
    <property type="match status" value="1"/>
</dbReference>
<keyword evidence="5 6" id="KW-0408">Iron</keyword>
<protein>
    <recommendedName>
        <fullName evidence="6">Peptide deformylase</fullName>
        <shortName evidence="6">PDF</shortName>
        <ecNumber evidence="6">3.5.1.88</ecNumber>
    </recommendedName>
    <alternativeName>
        <fullName evidence="6">Polypeptide deformylase</fullName>
    </alternativeName>
</protein>
<dbReference type="FunFam" id="3.90.45.10:FF:000001">
    <property type="entry name" value="Peptide deformylase"/>
    <property type="match status" value="1"/>
</dbReference>
<evidence type="ECO:0000313" key="7">
    <source>
        <dbReference type="EMBL" id="ABZ74603.1"/>
    </source>
</evidence>
<dbReference type="PRINTS" id="PR01576">
    <property type="entry name" value="PDEFORMYLASE"/>
</dbReference>
<dbReference type="SUPFAM" id="SSF56420">
    <property type="entry name" value="Peptide deformylase"/>
    <property type="match status" value="1"/>
</dbReference>
<dbReference type="AlphaFoldDB" id="B0TLD0"/>
<dbReference type="Proteomes" id="UP000001317">
    <property type="component" value="Chromosome"/>
</dbReference>
<reference evidence="7" key="1">
    <citation type="submission" date="2008-01" db="EMBL/GenBank/DDBJ databases">
        <title>Complete sequence of Shewanella halifaxensis HAW-EB4.</title>
        <authorList>
            <consortium name="US DOE Joint Genome Institute"/>
            <person name="Copeland A."/>
            <person name="Lucas S."/>
            <person name="Lapidus A."/>
            <person name="Glavina del Rio T."/>
            <person name="Dalin E."/>
            <person name="Tice H."/>
            <person name="Bruce D."/>
            <person name="Goodwin L."/>
            <person name="Pitluck S."/>
            <person name="Sims D."/>
            <person name="Brettin T."/>
            <person name="Detter J.C."/>
            <person name="Han C."/>
            <person name="Kuske C.R."/>
            <person name="Schmutz J."/>
            <person name="Larimer F."/>
            <person name="Land M."/>
            <person name="Hauser L."/>
            <person name="Kyrpides N."/>
            <person name="Kim E."/>
            <person name="Zhao J.-S."/>
            <person name="Richardson P."/>
        </authorList>
    </citation>
    <scope>NUCLEOTIDE SEQUENCE [LARGE SCALE GENOMIC DNA]</scope>
    <source>
        <strain evidence="7">HAW-EB4</strain>
    </source>
</reference>
<keyword evidence="2 6" id="KW-0479">Metal-binding</keyword>
<organism evidence="7 8">
    <name type="scientific">Shewanella halifaxensis (strain HAW-EB4)</name>
    <dbReference type="NCBI Taxonomy" id="458817"/>
    <lineage>
        <taxon>Bacteria</taxon>
        <taxon>Pseudomonadati</taxon>
        <taxon>Pseudomonadota</taxon>
        <taxon>Gammaproteobacteria</taxon>
        <taxon>Alteromonadales</taxon>
        <taxon>Shewanellaceae</taxon>
        <taxon>Shewanella</taxon>
    </lineage>
</organism>
<dbReference type="GO" id="GO:0042586">
    <property type="term" value="F:peptide deformylase activity"/>
    <property type="evidence" value="ECO:0007669"/>
    <property type="project" value="UniProtKB-UniRule"/>
</dbReference>
<comment type="catalytic activity">
    <reaction evidence="6">
        <text>N-terminal N-formyl-L-methionyl-[peptide] + H2O = N-terminal L-methionyl-[peptide] + formate</text>
        <dbReference type="Rhea" id="RHEA:24420"/>
        <dbReference type="Rhea" id="RHEA-COMP:10639"/>
        <dbReference type="Rhea" id="RHEA-COMP:10640"/>
        <dbReference type="ChEBI" id="CHEBI:15377"/>
        <dbReference type="ChEBI" id="CHEBI:15740"/>
        <dbReference type="ChEBI" id="CHEBI:49298"/>
        <dbReference type="ChEBI" id="CHEBI:64731"/>
        <dbReference type="EC" id="3.5.1.88"/>
    </reaction>
</comment>
<evidence type="ECO:0000256" key="5">
    <source>
        <dbReference type="ARBA" id="ARBA00023004"/>
    </source>
</evidence>
<dbReference type="InterPro" id="IPR023635">
    <property type="entry name" value="Peptide_deformylase"/>
</dbReference>
<evidence type="ECO:0000313" key="8">
    <source>
        <dbReference type="Proteomes" id="UP000001317"/>
    </source>
</evidence>